<name>A0A9N9IQC4_9GLOM</name>
<dbReference type="OrthoDB" id="2309955at2759"/>
<sequence>MNIKSAVQQICITNVKYARHTLQLSVNLGLKKVEGLISKCKMLVSILLKEKKKKQLCETQLQIILRLKQPLDVIKDKVRKEVEMMRFFLSSEEEFELLKKLIVIISPFNEATEFLSKSKYPILGFITSMLEELAYQLKNFINLNDEVILVRDTILKNLIKQ</sequence>
<proteinExistence type="predicted"/>
<keyword evidence="2" id="KW-1185">Reference proteome</keyword>
<evidence type="ECO:0000313" key="2">
    <source>
        <dbReference type="Proteomes" id="UP000789759"/>
    </source>
</evidence>
<dbReference type="InterPro" id="IPR012337">
    <property type="entry name" value="RNaseH-like_sf"/>
</dbReference>
<gene>
    <name evidence="1" type="ORF">CPELLU_LOCUS14445</name>
</gene>
<accession>A0A9N9IQC4</accession>
<dbReference type="AlphaFoldDB" id="A0A9N9IQC4"/>
<dbReference type="SUPFAM" id="SSF53098">
    <property type="entry name" value="Ribonuclease H-like"/>
    <property type="match status" value="1"/>
</dbReference>
<dbReference type="EMBL" id="CAJVQA010017108">
    <property type="protein sequence ID" value="CAG8746957.1"/>
    <property type="molecule type" value="Genomic_DNA"/>
</dbReference>
<reference evidence="1" key="1">
    <citation type="submission" date="2021-06" db="EMBL/GenBank/DDBJ databases">
        <authorList>
            <person name="Kallberg Y."/>
            <person name="Tangrot J."/>
            <person name="Rosling A."/>
        </authorList>
    </citation>
    <scope>NUCLEOTIDE SEQUENCE</scope>
    <source>
        <strain evidence="1">FL966</strain>
    </source>
</reference>
<dbReference type="Proteomes" id="UP000789759">
    <property type="component" value="Unassembled WGS sequence"/>
</dbReference>
<organism evidence="1 2">
    <name type="scientific">Cetraspora pellucida</name>
    <dbReference type="NCBI Taxonomy" id="1433469"/>
    <lineage>
        <taxon>Eukaryota</taxon>
        <taxon>Fungi</taxon>
        <taxon>Fungi incertae sedis</taxon>
        <taxon>Mucoromycota</taxon>
        <taxon>Glomeromycotina</taxon>
        <taxon>Glomeromycetes</taxon>
        <taxon>Diversisporales</taxon>
        <taxon>Gigasporaceae</taxon>
        <taxon>Cetraspora</taxon>
    </lineage>
</organism>
<comment type="caution">
    <text evidence="1">The sequence shown here is derived from an EMBL/GenBank/DDBJ whole genome shotgun (WGS) entry which is preliminary data.</text>
</comment>
<evidence type="ECO:0000313" key="1">
    <source>
        <dbReference type="EMBL" id="CAG8746957.1"/>
    </source>
</evidence>
<protein>
    <submittedName>
        <fullName evidence="1">8962_t:CDS:1</fullName>
    </submittedName>
</protein>